<comment type="subcellular location">
    <subcellularLocation>
        <location evidence="1">Membrane</location>
        <topology evidence="1">Single-pass membrane protein</topology>
    </subcellularLocation>
</comment>
<dbReference type="InterPro" id="IPR051694">
    <property type="entry name" value="Immunoregulatory_rcpt-like"/>
</dbReference>
<feature type="transmembrane region" description="Helical" evidence="6">
    <location>
        <begin position="143"/>
        <end position="166"/>
    </location>
</feature>
<evidence type="ECO:0000256" key="2">
    <source>
        <dbReference type="ARBA" id="ARBA00022692"/>
    </source>
</evidence>
<feature type="region of interest" description="Disordered" evidence="5">
    <location>
        <begin position="215"/>
        <end position="252"/>
    </location>
</feature>
<evidence type="ECO:0000256" key="4">
    <source>
        <dbReference type="ARBA" id="ARBA00023136"/>
    </source>
</evidence>
<feature type="region of interest" description="Disordered" evidence="5">
    <location>
        <begin position="114"/>
        <end position="134"/>
    </location>
</feature>
<keyword evidence="2 6" id="KW-0812">Transmembrane</keyword>
<dbReference type="EMBL" id="ML977697">
    <property type="protein sequence ID" value="KAF1993551.1"/>
    <property type="molecule type" value="Genomic_DNA"/>
</dbReference>
<sequence>MGWLSTVATGSNIATFKDESCSQSIDNLSGPNGYPNGTCTRLSLGTLKSFQVVNLDKGCAVTIYGPDEDPAYPCSSTQLQVAEIAQCYNTSWVYYSIDGCDIPTTTPSATPLITDSTPPPTGVASSSATSSATAAPRSSHTGIIIGGIVGGVALFALILFGVAFYYRRRYSTAKRLPPPPPPPPSYELSNNAMLVELQYPEKTVQTEMWAHEPAQEIGRNSSYQPPAELPGDAVAMGDKERREKEATMRNMI</sequence>
<dbReference type="PANTHER" id="PTHR15549">
    <property type="entry name" value="PAIRED IMMUNOGLOBULIN-LIKE TYPE 2 RECEPTOR"/>
    <property type="match status" value="1"/>
</dbReference>
<protein>
    <recommendedName>
        <fullName evidence="9">Mid2 domain-containing protein</fullName>
    </recommendedName>
</protein>
<evidence type="ECO:0000313" key="7">
    <source>
        <dbReference type="EMBL" id="KAF1993551.1"/>
    </source>
</evidence>
<feature type="compositionally biased region" description="Basic and acidic residues" evidence="5">
    <location>
        <begin position="237"/>
        <end position="252"/>
    </location>
</feature>
<keyword evidence="8" id="KW-1185">Reference proteome</keyword>
<evidence type="ECO:0000256" key="5">
    <source>
        <dbReference type="SAM" id="MobiDB-lite"/>
    </source>
</evidence>
<evidence type="ECO:0000256" key="3">
    <source>
        <dbReference type="ARBA" id="ARBA00022989"/>
    </source>
</evidence>
<dbReference type="OrthoDB" id="4157427at2759"/>
<evidence type="ECO:0000313" key="8">
    <source>
        <dbReference type="Proteomes" id="UP000799779"/>
    </source>
</evidence>
<feature type="compositionally biased region" description="Low complexity" evidence="5">
    <location>
        <begin position="122"/>
        <end position="134"/>
    </location>
</feature>
<accession>A0A6A5W091</accession>
<organism evidence="7 8">
    <name type="scientific">Amniculicola lignicola CBS 123094</name>
    <dbReference type="NCBI Taxonomy" id="1392246"/>
    <lineage>
        <taxon>Eukaryota</taxon>
        <taxon>Fungi</taxon>
        <taxon>Dikarya</taxon>
        <taxon>Ascomycota</taxon>
        <taxon>Pezizomycotina</taxon>
        <taxon>Dothideomycetes</taxon>
        <taxon>Pleosporomycetidae</taxon>
        <taxon>Pleosporales</taxon>
        <taxon>Amniculicolaceae</taxon>
        <taxon>Amniculicola</taxon>
    </lineage>
</organism>
<evidence type="ECO:0000256" key="6">
    <source>
        <dbReference type="SAM" id="Phobius"/>
    </source>
</evidence>
<dbReference type="GO" id="GO:0071944">
    <property type="term" value="C:cell periphery"/>
    <property type="evidence" value="ECO:0007669"/>
    <property type="project" value="UniProtKB-ARBA"/>
</dbReference>
<keyword evidence="4 6" id="KW-0472">Membrane</keyword>
<gene>
    <name evidence="7" type="ORF">P154DRAFT_540316</name>
</gene>
<dbReference type="Proteomes" id="UP000799779">
    <property type="component" value="Unassembled WGS sequence"/>
</dbReference>
<proteinExistence type="predicted"/>
<dbReference type="AlphaFoldDB" id="A0A6A5W091"/>
<name>A0A6A5W091_9PLEO</name>
<evidence type="ECO:0000256" key="1">
    <source>
        <dbReference type="ARBA" id="ARBA00004167"/>
    </source>
</evidence>
<dbReference type="GO" id="GO:0016020">
    <property type="term" value="C:membrane"/>
    <property type="evidence" value="ECO:0007669"/>
    <property type="project" value="UniProtKB-SubCell"/>
</dbReference>
<reference evidence="7" key="1">
    <citation type="journal article" date="2020" name="Stud. Mycol.">
        <title>101 Dothideomycetes genomes: a test case for predicting lifestyles and emergence of pathogens.</title>
        <authorList>
            <person name="Haridas S."/>
            <person name="Albert R."/>
            <person name="Binder M."/>
            <person name="Bloem J."/>
            <person name="Labutti K."/>
            <person name="Salamov A."/>
            <person name="Andreopoulos B."/>
            <person name="Baker S."/>
            <person name="Barry K."/>
            <person name="Bills G."/>
            <person name="Bluhm B."/>
            <person name="Cannon C."/>
            <person name="Castanera R."/>
            <person name="Culley D."/>
            <person name="Daum C."/>
            <person name="Ezra D."/>
            <person name="Gonzalez J."/>
            <person name="Henrissat B."/>
            <person name="Kuo A."/>
            <person name="Liang C."/>
            <person name="Lipzen A."/>
            <person name="Lutzoni F."/>
            <person name="Magnuson J."/>
            <person name="Mondo S."/>
            <person name="Nolan M."/>
            <person name="Ohm R."/>
            <person name="Pangilinan J."/>
            <person name="Park H.-J."/>
            <person name="Ramirez L."/>
            <person name="Alfaro M."/>
            <person name="Sun H."/>
            <person name="Tritt A."/>
            <person name="Yoshinaga Y."/>
            <person name="Zwiers L.-H."/>
            <person name="Turgeon B."/>
            <person name="Goodwin S."/>
            <person name="Spatafora J."/>
            <person name="Crous P."/>
            <person name="Grigoriev I."/>
        </authorList>
    </citation>
    <scope>NUCLEOTIDE SEQUENCE</scope>
    <source>
        <strain evidence="7">CBS 123094</strain>
    </source>
</reference>
<keyword evidence="3 6" id="KW-1133">Transmembrane helix</keyword>
<evidence type="ECO:0008006" key="9">
    <source>
        <dbReference type="Google" id="ProtNLM"/>
    </source>
</evidence>
<dbReference type="PANTHER" id="PTHR15549:SF26">
    <property type="entry name" value="AXIAL BUDDING PATTERN PROTEIN 2-RELATED"/>
    <property type="match status" value="1"/>
</dbReference>
<dbReference type="Gene3D" id="1.20.5.510">
    <property type="entry name" value="Single helix bin"/>
    <property type="match status" value="1"/>
</dbReference>